<keyword evidence="4 6" id="KW-1133">Transmembrane helix</keyword>
<evidence type="ECO:0000256" key="4">
    <source>
        <dbReference type="ARBA" id="ARBA00022989"/>
    </source>
</evidence>
<evidence type="ECO:0000313" key="8">
    <source>
        <dbReference type="Proteomes" id="UP000012283"/>
    </source>
</evidence>
<keyword evidence="2" id="KW-1003">Cell membrane</keyword>
<feature type="transmembrane region" description="Helical" evidence="6">
    <location>
        <begin position="443"/>
        <end position="466"/>
    </location>
</feature>
<feature type="transmembrane region" description="Helical" evidence="6">
    <location>
        <begin position="226"/>
        <end position="247"/>
    </location>
</feature>
<evidence type="ECO:0000256" key="2">
    <source>
        <dbReference type="ARBA" id="ARBA00022475"/>
    </source>
</evidence>
<evidence type="ECO:0000256" key="5">
    <source>
        <dbReference type="ARBA" id="ARBA00023136"/>
    </source>
</evidence>
<gene>
    <name evidence="7" type="ORF">J416_04496</name>
</gene>
<reference evidence="7 8" key="1">
    <citation type="submission" date="2013-03" db="EMBL/GenBank/DDBJ databases">
        <title>Draft genome sequence of Gracibacillus halophilus YIM-C55.5, a moderately halophilic and thermophilic organism from the Xiaochaidamu salt lake.</title>
        <authorList>
            <person name="Sugumar T."/>
            <person name="Polireddy D.R."/>
            <person name="Antony A."/>
            <person name="Madhava Y.R."/>
            <person name="Sivakumar N."/>
        </authorList>
    </citation>
    <scope>NUCLEOTIDE SEQUENCE [LARGE SCALE GENOMIC DNA]</scope>
    <source>
        <strain evidence="7 8">YIM-C55.5</strain>
    </source>
</reference>
<dbReference type="Pfam" id="PF01943">
    <property type="entry name" value="Polysacc_synt"/>
    <property type="match status" value="1"/>
</dbReference>
<dbReference type="eggNOG" id="COG2244">
    <property type="taxonomic scope" value="Bacteria"/>
</dbReference>
<feature type="transmembrane region" description="Helical" evidence="6">
    <location>
        <begin position="380"/>
        <end position="399"/>
    </location>
</feature>
<feature type="transmembrane region" description="Helical" evidence="6">
    <location>
        <begin position="162"/>
        <end position="179"/>
    </location>
</feature>
<feature type="transmembrane region" description="Helical" evidence="6">
    <location>
        <begin position="354"/>
        <end position="373"/>
    </location>
</feature>
<feature type="transmembrane region" description="Helical" evidence="6">
    <location>
        <begin position="282"/>
        <end position="302"/>
    </location>
</feature>
<comment type="subcellular location">
    <subcellularLocation>
        <location evidence="1">Cell membrane</location>
        <topology evidence="1">Multi-pass membrane protein</topology>
    </subcellularLocation>
</comment>
<comment type="caution">
    <text evidence="7">The sequence shown here is derived from an EMBL/GenBank/DDBJ whole genome shotgun (WGS) entry which is preliminary data.</text>
</comment>
<dbReference type="OrthoDB" id="9775950at2"/>
<keyword evidence="8" id="KW-1185">Reference proteome</keyword>
<dbReference type="PANTHER" id="PTHR30250">
    <property type="entry name" value="PST FAMILY PREDICTED COLANIC ACID TRANSPORTER"/>
    <property type="match status" value="1"/>
</dbReference>
<evidence type="ECO:0000313" key="7">
    <source>
        <dbReference type="EMBL" id="ENH97627.1"/>
    </source>
</evidence>
<evidence type="ECO:0000256" key="3">
    <source>
        <dbReference type="ARBA" id="ARBA00022692"/>
    </source>
</evidence>
<dbReference type="CDD" id="cd13124">
    <property type="entry name" value="MATE_SpoVB_like"/>
    <property type="match status" value="1"/>
</dbReference>
<evidence type="ECO:0000256" key="6">
    <source>
        <dbReference type="SAM" id="Phobius"/>
    </source>
</evidence>
<sequence>MTQDIKNNRLWKGAFLLTIASLFGKVLSAFYRIPLQNLTGDMGFYVYQQIYPLIGMIFMFGLYGLPSAISMFMASHPKIAYSKLFFKQLFVILLVFCLFLFGLLYMSSPVLATWMGDGQLQRSLQYAAWLVLLIPVVTLFRGGLQGHEMMSPTAISQMIEQLIRTLIIITTAYLIFRYQLGVYQIADGAVTAAIVALVASSFYLYRAFSKHITLDQHSSGVDYWSLVKGVVFYGIIVSVNHMLLLFLQLADAFSIVPALKDIGYESFHAKEAKGVLDRGQPLLQLVTVVGSSVALALIPHMTKMSWQVNPKASLAKMRTAIRIGTYLSVGAAMGLLFLFPEINVMFFKNEAGTLSLRLLSLVVLFSAVTVIITSLLQMFGYIKITAVVFVVGFSVKWLLNEWLVSVFAISGAAVATVLTVGFLFLCTYYFLYRAVGKQHLFNIHWPSFLLACSGLLLSLIVFEQAFRFVAVYETRSLLFGYVLLQVLAGLFVYMFILWKTSGFTDEEKEILKKRK</sequence>
<dbReference type="GO" id="GO:0005886">
    <property type="term" value="C:plasma membrane"/>
    <property type="evidence" value="ECO:0007669"/>
    <property type="project" value="UniProtKB-SubCell"/>
</dbReference>
<evidence type="ECO:0000256" key="1">
    <source>
        <dbReference type="ARBA" id="ARBA00004651"/>
    </source>
</evidence>
<dbReference type="Proteomes" id="UP000012283">
    <property type="component" value="Unassembled WGS sequence"/>
</dbReference>
<feature type="transmembrane region" description="Helical" evidence="6">
    <location>
        <begin position="84"/>
        <end position="106"/>
    </location>
</feature>
<feature type="transmembrane region" description="Helical" evidence="6">
    <location>
        <begin position="185"/>
        <end position="205"/>
    </location>
</feature>
<feature type="transmembrane region" description="Helical" evidence="6">
    <location>
        <begin position="126"/>
        <end position="142"/>
    </location>
</feature>
<feature type="transmembrane region" description="Helical" evidence="6">
    <location>
        <begin position="52"/>
        <end position="72"/>
    </location>
</feature>
<proteinExistence type="predicted"/>
<dbReference type="InterPro" id="IPR002797">
    <property type="entry name" value="Polysacc_synth"/>
</dbReference>
<dbReference type="InterPro" id="IPR050833">
    <property type="entry name" value="Poly_Biosynth_Transport"/>
</dbReference>
<feature type="transmembrane region" description="Helical" evidence="6">
    <location>
        <begin position="478"/>
        <end position="498"/>
    </location>
</feature>
<feature type="transmembrane region" description="Helical" evidence="6">
    <location>
        <begin position="323"/>
        <end position="342"/>
    </location>
</feature>
<organism evidence="7 8">
    <name type="scientific">Gracilibacillus halophilus YIM-C55.5</name>
    <dbReference type="NCBI Taxonomy" id="1308866"/>
    <lineage>
        <taxon>Bacteria</taxon>
        <taxon>Bacillati</taxon>
        <taxon>Bacillota</taxon>
        <taxon>Bacilli</taxon>
        <taxon>Bacillales</taxon>
        <taxon>Bacillaceae</taxon>
        <taxon>Gracilibacillus</taxon>
    </lineage>
</organism>
<accession>N4WND0</accession>
<keyword evidence="3 6" id="KW-0812">Transmembrane</keyword>
<protein>
    <submittedName>
        <fullName evidence="7">Low temperature requirement B protein</fullName>
    </submittedName>
</protein>
<dbReference type="AlphaFoldDB" id="N4WND0"/>
<dbReference type="PANTHER" id="PTHR30250:SF29">
    <property type="entry name" value="POLYSACCHARIDE BIOSYNTHESIS PROTEIN C-TERMINAL DOMAIN-CONTAINING PROTEIN"/>
    <property type="match status" value="1"/>
</dbReference>
<feature type="transmembrane region" description="Helical" evidence="6">
    <location>
        <begin position="405"/>
        <end position="431"/>
    </location>
</feature>
<keyword evidence="5 6" id="KW-0472">Membrane</keyword>
<dbReference type="RefSeq" id="WP_003465875.1">
    <property type="nucleotide sequence ID" value="NZ_APML01000018.1"/>
</dbReference>
<dbReference type="InterPro" id="IPR024923">
    <property type="entry name" value="PG_synth_SpoVB"/>
</dbReference>
<dbReference type="PATRIC" id="fig|1308866.3.peg.907"/>
<name>N4WND0_9BACI</name>
<dbReference type="STRING" id="1308866.J416_04496"/>
<dbReference type="EMBL" id="APML01000018">
    <property type="protein sequence ID" value="ENH97627.1"/>
    <property type="molecule type" value="Genomic_DNA"/>
</dbReference>